<protein>
    <submittedName>
        <fullName evidence="1">Uncharacterized protein</fullName>
    </submittedName>
</protein>
<dbReference type="OrthoDB" id="2544694at2759"/>
<evidence type="ECO:0000313" key="2">
    <source>
        <dbReference type="Proteomes" id="UP000769157"/>
    </source>
</evidence>
<dbReference type="RefSeq" id="XP_046062395.1">
    <property type="nucleotide sequence ID" value="XM_046202528.1"/>
</dbReference>
<gene>
    <name evidence="1" type="ORF">OGAPHI_001735</name>
</gene>
<reference evidence="1" key="1">
    <citation type="journal article" date="2021" name="Open Biol.">
        <title>Shared evolutionary footprints suggest mitochondrial oxidative damage underlies multiple complex I losses in fungi.</title>
        <authorList>
            <person name="Schikora-Tamarit M.A."/>
            <person name="Marcet-Houben M."/>
            <person name="Nosek J."/>
            <person name="Gabaldon T."/>
        </authorList>
    </citation>
    <scope>NUCLEOTIDE SEQUENCE</scope>
    <source>
        <strain evidence="1">CBS6075</strain>
    </source>
</reference>
<evidence type="ECO:0000313" key="1">
    <source>
        <dbReference type="EMBL" id="KAH3667981.1"/>
    </source>
</evidence>
<keyword evidence="2" id="KW-1185">Reference proteome</keyword>
<dbReference type="Proteomes" id="UP000769157">
    <property type="component" value="Unassembled WGS sequence"/>
</dbReference>
<dbReference type="Gene3D" id="2.40.160.20">
    <property type="match status" value="1"/>
</dbReference>
<dbReference type="AlphaFoldDB" id="A0A9P8T6M6"/>
<comment type="caution">
    <text evidence="1">The sequence shown here is derived from an EMBL/GenBank/DDBJ whole genome shotgun (WGS) entry which is preliminary data.</text>
</comment>
<proteinExistence type="predicted"/>
<dbReference type="GeneID" id="70233702"/>
<organism evidence="1 2">
    <name type="scientific">Ogataea philodendri</name>
    <dbReference type="NCBI Taxonomy" id="1378263"/>
    <lineage>
        <taxon>Eukaryota</taxon>
        <taxon>Fungi</taxon>
        <taxon>Dikarya</taxon>
        <taxon>Ascomycota</taxon>
        <taxon>Saccharomycotina</taxon>
        <taxon>Pichiomycetes</taxon>
        <taxon>Pichiales</taxon>
        <taxon>Pichiaceae</taxon>
        <taxon>Ogataea</taxon>
    </lineage>
</organism>
<accession>A0A9P8T6M6</accession>
<name>A0A9P8T6M6_9ASCO</name>
<dbReference type="Pfam" id="PF11578">
    <property type="entry name" value="DUF3237"/>
    <property type="match status" value="1"/>
</dbReference>
<sequence>MSFPDAELPKLKPVLFFDLDAAEPEPIFENESKSFTKVAVTGGSIRSVDASFPFESKVIDGYDNISFSQAQPGIGSLDCVLYLDLGSGVKGLVSYGGVVRLEGTTLQVVSKEKSHMGFSDGYVTCRPKFDLDSKSSKESWVNRHNFIGKGRFIRTDKGGLKVQYYVYTFDE</sequence>
<dbReference type="EMBL" id="JAEUBE010000158">
    <property type="protein sequence ID" value="KAH3667981.1"/>
    <property type="molecule type" value="Genomic_DNA"/>
</dbReference>
<reference evidence="1" key="2">
    <citation type="submission" date="2021-01" db="EMBL/GenBank/DDBJ databases">
        <authorList>
            <person name="Schikora-Tamarit M.A."/>
        </authorList>
    </citation>
    <scope>NUCLEOTIDE SEQUENCE</scope>
    <source>
        <strain evidence="1">CBS6075</strain>
    </source>
</reference>